<accession>A0A511V6K4</accession>
<protein>
    <submittedName>
        <fullName evidence="3">RsbT co-antagonist protein RsbRD</fullName>
    </submittedName>
</protein>
<organism evidence="3 4">
    <name type="scientific">Aneurinibacillus danicus</name>
    <dbReference type="NCBI Taxonomy" id="267746"/>
    <lineage>
        <taxon>Bacteria</taxon>
        <taxon>Bacillati</taxon>
        <taxon>Bacillota</taxon>
        <taxon>Bacilli</taxon>
        <taxon>Bacillales</taxon>
        <taxon>Paenibacillaceae</taxon>
        <taxon>Aneurinibacillus group</taxon>
        <taxon>Aneurinibacillus</taxon>
    </lineage>
</organism>
<dbReference type="EMBL" id="BJXX01000078">
    <property type="protein sequence ID" value="GEN34389.1"/>
    <property type="molecule type" value="Genomic_DNA"/>
</dbReference>
<dbReference type="Proteomes" id="UP000321157">
    <property type="component" value="Unassembled WGS sequence"/>
</dbReference>
<name>A0A511V6K4_9BACL</name>
<dbReference type="PROSITE" id="PS50801">
    <property type="entry name" value="STAS"/>
    <property type="match status" value="1"/>
</dbReference>
<gene>
    <name evidence="3" type="primary">rsbRD</name>
    <name evidence="3" type="ORF">ADA01nite_18490</name>
</gene>
<dbReference type="InterPro" id="IPR051932">
    <property type="entry name" value="Bact_StressResp_Reg"/>
</dbReference>
<keyword evidence="1" id="KW-0597">Phosphoprotein</keyword>
<dbReference type="PANTHER" id="PTHR33745:SF3">
    <property type="entry name" value="RSBT CO-ANTAGONIST PROTEIN RSBRC"/>
    <property type="match status" value="1"/>
</dbReference>
<reference evidence="3 4" key="1">
    <citation type="submission" date="2019-07" db="EMBL/GenBank/DDBJ databases">
        <title>Whole genome shotgun sequence of Aneurinibacillus danicus NBRC 102444.</title>
        <authorList>
            <person name="Hosoyama A."/>
            <person name="Uohara A."/>
            <person name="Ohji S."/>
            <person name="Ichikawa N."/>
        </authorList>
    </citation>
    <scope>NUCLEOTIDE SEQUENCE [LARGE SCALE GENOMIC DNA]</scope>
    <source>
        <strain evidence="3 4">NBRC 102444</strain>
    </source>
</reference>
<dbReference type="AlphaFoldDB" id="A0A511V6K4"/>
<dbReference type="CDD" id="cd07041">
    <property type="entry name" value="STAS_RsbR_RsbS_like"/>
    <property type="match status" value="1"/>
</dbReference>
<evidence type="ECO:0000313" key="4">
    <source>
        <dbReference type="Proteomes" id="UP000321157"/>
    </source>
</evidence>
<keyword evidence="4" id="KW-1185">Reference proteome</keyword>
<feature type="domain" description="STAS" evidence="2">
    <location>
        <begin position="158"/>
        <end position="269"/>
    </location>
</feature>
<evidence type="ECO:0000256" key="1">
    <source>
        <dbReference type="ARBA" id="ARBA00022553"/>
    </source>
</evidence>
<sequence>MSRNLQELSRKIIEKRHELAERITKEQNEKYPQLVPLSEQLRDFRVNLVQLYGEAMAMDEEVRTARLMEWGEETGTACAMLGTTLDAMLNEVPQYRVAIGEVIRDEGEKMNLSLREFYEIISHFDAIMNLVIYSFSLPFVRYHDEQMKKSQLALLELSVPVVPVAKGVAVLPVVGSIDTHRAKLLMEEALKRSAELRLNHFILDLSGVPIIDTVVAQQIFQIISALRLLGVDAKLSGIRPEIAQTVVSLGIDFGKTDTFANLHQALASIGFTYKQNNR</sequence>
<dbReference type="PANTHER" id="PTHR33745">
    <property type="entry name" value="RSBT ANTAGONIST PROTEIN RSBS-RELATED"/>
    <property type="match status" value="1"/>
</dbReference>
<evidence type="ECO:0000313" key="3">
    <source>
        <dbReference type="EMBL" id="GEN34389.1"/>
    </source>
</evidence>
<comment type="caution">
    <text evidence="3">The sequence shown here is derived from an EMBL/GenBank/DDBJ whole genome shotgun (WGS) entry which is preliminary data.</text>
</comment>
<dbReference type="SUPFAM" id="SSF52091">
    <property type="entry name" value="SpoIIaa-like"/>
    <property type="match status" value="1"/>
</dbReference>
<dbReference type="Pfam" id="PF01740">
    <property type="entry name" value="STAS"/>
    <property type="match status" value="1"/>
</dbReference>
<evidence type="ECO:0000259" key="2">
    <source>
        <dbReference type="PROSITE" id="PS50801"/>
    </source>
</evidence>
<dbReference type="InterPro" id="IPR002645">
    <property type="entry name" value="STAS_dom"/>
</dbReference>
<dbReference type="RefSeq" id="WP_170230213.1">
    <property type="nucleotide sequence ID" value="NZ_BJXX01000078.1"/>
</dbReference>
<dbReference type="Gene3D" id="3.30.750.24">
    <property type="entry name" value="STAS domain"/>
    <property type="match status" value="1"/>
</dbReference>
<dbReference type="InterPro" id="IPR036513">
    <property type="entry name" value="STAS_dom_sf"/>
</dbReference>
<proteinExistence type="predicted"/>